<gene>
    <name evidence="1" type="ORF">F2Q69_00053878</name>
</gene>
<evidence type="ECO:0000313" key="2">
    <source>
        <dbReference type="Proteomes" id="UP000712600"/>
    </source>
</evidence>
<dbReference type="InterPro" id="IPR036394">
    <property type="entry name" value="Ribosomal_uL22_sf"/>
</dbReference>
<organism evidence="1 2">
    <name type="scientific">Brassica cretica</name>
    <name type="common">Mustard</name>
    <dbReference type="NCBI Taxonomy" id="69181"/>
    <lineage>
        <taxon>Eukaryota</taxon>
        <taxon>Viridiplantae</taxon>
        <taxon>Streptophyta</taxon>
        <taxon>Embryophyta</taxon>
        <taxon>Tracheophyta</taxon>
        <taxon>Spermatophyta</taxon>
        <taxon>Magnoliopsida</taxon>
        <taxon>eudicotyledons</taxon>
        <taxon>Gunneridae</taxon>
        <taxon>Pentapetalae</taxon>
        <taxon>rosids</taxon>
        <taxon>malvids</taxon>
        <taxon>Brassicales</taxon>
        <taxon>Brassicaceae</taxon>
        <taxon>Brassiceae</taxon>
        <taxon>Brassica</taxon>
    </lineage>
</organism>
<name>A0A8S9N2R4_BRACR</name>
<dbReference type="AlphaFoldDB" id="A0A8S9N2R4"/>
<dbReference type="Proteomes" id="UP000712600">
    <property type="component" value="Unassembled WGS sequence"/>
</dbReference>
<dbReference type="EMBL" id="QGKX02002183">
    <property type="protein sequence ID" value="KAF3488108.1"/>
    <property type="molecule type" value="Genomic_DNA"/>
</dbReference>
<sequence>MIFLFYVANFASEVLATHAITKLPLLKAKRYLEDVIAHKQAIPFPRPVSVEVLEGLLKLRTCIPIVKDFGLLNLLNLFLIYSRTLRAMLRCCWARSFCPRFGPEGL</sequence>
<dbReference type="GO" id="GO:0003735">
    <property type="term" value="F:structural constituent of ribosome"/>
    <property type="evidence" value="ECO:0007669"/>
    <property type="project" value="InterPro"/>
</dbReference>
<proteinExistence type="predicted"/>
<comment type="caution">
    <text evidence="1">The sequence shown here is derived from an EMBL/GenBank/DDBJ whole genome shotgun (WGS) entry which is preliminary data.</text>
</comment>
<accession>A0A8S9N2R4</accession>
<evidence type="ECO:0000313" key="1">
    <source>
        <dbReference type="EMBL" id="KAF3488108.1"/>
    </source>
</evidence>
<dbReference type="GO" id="GO:0006412">
    <property type="term" value="P:translation"/>
    <property type="evidence" value="ECO:0007669"/>
    <property type="project" value="InterPro"/>
</dbReference>
<reference evidence="1" key="1">
    <citation type="submission" date="2019-12" db="EMBL/GenBank/DDBJ databases">
        <title>Genome sequencing and annotation of Brassica cretica.</title>
        <authorList>
            <person name="Studholme D.J."/>
            <person name="Sarris P."/>
        </authorList>
    </citation>
    <scope>NUCLEOTIDE SEQUENCE</scope>
    <source>
        <strain evidence="1">PFS-109/04</strain>
        <tissue evidence="1">Leaf</tissue>
    </source>
</reference>
<dbReference type="GO" id="GO:0005840">
    <property type="term" value="C:ribosome"/>
    <property type="evidence" value="ECO:0007669"/>
    <property type="project" value="InterPro"/>
</dbReference>
<protein>
    <submittedName>
        <fullName evidence="1">Uncharacterized protein</fullName>
    </submittedName>
</protein>
<dbReference type="Gene3D" id="3.90.470.10">
    <property type="entry name" value="Ribosomal protein L22/L17"/>
    <property type="match status" value="1"/>
</dbReference>